<evidence type="ECO:0000313" key="2">
    <source>
        <dbReference type="Proteomes" id="UP000236311"/>
    </source>
</evidence>
<evidence type="ECO:0000313" key="1">
    <source>
        <dbReference type="EMBL" id="SOY29734.1"/>
    </source>
</evidence>
<reference evidence="1 2" key="1">
    <citation type="submission" date="2018-01" db="EMBL/GenBank/DDBJ databases">
        <authorList>
            <person name="Gaut B.S."/>
            <person name="Morton B.R."/>
            <person name="Clegg M.T."/>
            <person name="Duvall M.R."/>
        </authorList>
    </citation>
    <scope>NUCLEOTIDE SEQUENCE [LARGE SCALE GENOMIC DNA]</scope>
    <source>
        <strain evidence="1">GP69</strain>
    </source>
</reference>
<keyword evidence="2" id="KW-1185">Reference proteome</keyword>
<proteinExistence type="predicted"/>
<accession>A0A2K4ZH11</accession>
<protein>
    <submittedName>
        <fullName evidence="1">Uncharacterized protein</fullName>
    </submittedName>
</protein>
<organism evidence="1 2">
    <name type="scientific">Acetatifactor muris</name>
    <dbReference type="NCBI Taxonomy" id="879566"/>
    <lineage>
        <taxon>Bacteria</taxon>
        <taxon>Bacillati</taxon>
        <taxon>Bacillota</taxon>
        <taxon>Clostridia</taxon>
        <taxon>Lachnospirales</taxon>
        <taxon>Lachnospiraceae</taxon>
        <taxon>Acetatifactor</taxon>
    </lineage>
</organism>
<dbReference type="Proteomes" id="UP000236311">
    <property type="component" value="Unassembled WGS sequence"/>
</dbReference>
<dbReference type="EMBL" id="OFSM01000011">
    <property type="protein sequence ID" value="SOY29734.1"/>
    <property type="molecule type" value="Genomic_DNA"/>
</dbReference>
<dbReference type="AlphaFoldDB" id="A0A2K4ZH11"/>
<sequence length="53" mass="5632">MNISSLAVLDTELQGIFLCRSGAEELSEKGMFICLPGCAEGRKALCPDGTMSH</sequence>
<dbReference type="RefSeq" id="WP_172455094.1">
    <property type="nucleotide sequence ID" value="NZ_JANJZD010000010.1"/>
</dbReference>
<name>A0A2K4ZH11_9FIRM</name>
<gene>
    <name evidence="1" type="ORF">AMURIS_02455</name>
</gene>